<feature type="transmembrane region" description="Helical" evidence="7">
    <location>
        <begin position="153"/>
        <end position="171"/>
    </location>
</feature>
<keyword evidence="4 7" id="KW-0812">Transmembrane</keyword>
<dbReference type="EMBL" id="FNHG01000025">
    <property type="protein sequence ID" value="SDM83717.1"/>
    <property type="molecule type" value="Genomic_DNA"/>
</dbReference>
<evidence type="ECO:0000259" key="8">
    <source>
        <dbReference type="Pfam" id="PF01757"/>
    </source>
</evidence>
<comment type="subcellular location">
    <subcellularLocation>
        <location evidence="1">Cell membrane</location>
        <topology evidence="1">Multi-pass membrane protein</topology>
    </subcellularLocation>
</comment>
<evidence type="ECO:0000256" key="4">
    <source>
        <dbReference type="ARBA" id="ARBA00022692"/>
    </source>
</evidence>
<dbReference type="GO" id="GO:0016413">
    <property type="term" value="F:O-acetyltransferase activity"/>
    <property type="evidence" value="ECO:0007669"/>
    <property type="project" value="TreeGrafter"/>
</dbReference>
<dbReference type="InterPro" id="IPR002656">
    <property type="entry name" value="Acyl_transf_3_dom"/>
</dbReference>
<feature type="transmembrane region" description="Helical" evidence="7">
    <location>
        <begin position="299"/>
        <end position="332"/>
    </location>
</feature>
<dbReference type="PANTHER" id="PTHR40074">
    <property type="entry name" value="O-ACETYLTRANSFERASE WECH"/>
    <property type="match status" value="1"/>
</dbReference>
<dbReference type="Proteomes" id="UP000199759">
    <property type="component" value="Unassembled WGS sequence"/>
</dbReference>
<feature type="domain" description="Acyltransferase 3" evidence="8">
    <location>
        <begin position="8"/>
        <end position="316"/>
    </location>
</feature>
<organism evidence="9 10">
    <name type="scientific">Maricaulis salignorans</name>
    <dbReference type="NCBI Taxonomy" id="144026"/>
    <lineage>
        <taxon>Bacteria</taxon>
        <taxon>Pseudomonadati</taxon>
        <taxon>Pseudomonadota</taxon>
        <taxon>Alphaproteobacteria</taxon>
        <taxon>Maricaulales</taxon>
        <taxon>Maricaulaceae</taxon>
        <taxon>Maricaulis</taxon>
    </lineage>
</organism>
<keyword evidence="6 7" id="KW-0472">Membrane</keyword>
<comment type="similarity">
    <text evidence="2">Belongs to the acyltransferase 3 family.</text>
</comment>
<dbReference type="GO" id="GO:0005886">
    <property type="term" value="C:plasma membrane"/>
    <property type="evidence" value="ECO:0007669"/>
    <property type="project" value="UniProtKB-SubCell"/>
</dbReference>
<evidence type="ECO:0000256" key="6">
    <source>
        <dbReference type="ARBA" id="ARBA00023136"/>
    </source>
</evidence>
<evidence type="ECO:0000313" key="10">
    <source>
        <dbReference type="Proteomes" id="UP000199759"/>
    </source>
</evidence>
<evidence type="ECO:0000256" key="3">
    <source>
        <dbReference type="ARBA" id="ARBA00022475"/>
    </source>
</evidence>
<dbReference type="STRING" id="144026.SAMN04488568_1255"/>
<keyword evidence="10" id="KW-1185">Reference proteome</keyword>
<feature type="transmembrane region" description="Helical" evidence="7">
    <location>
        <begin position="123"/>
        <end position="146"/>
    </location>
</feature>
<sequence length="354" mass="38826">MTDNRNMGIDTLRGLACVLLVAFHVIGEAPEHGLRLDWDHPFALFSALFFHLRMPLFAMLSGFVYAYRPIRRGEGGKFLTGKTRRLVLPYLFAATAFAVVNTVLGGAYAVPLGDFWQVYLEPYAHFWFLHSILTIFLVIAALDWIWPRAPLQVAIGFLVVTSLLFLTPFGGEIKLFSFFHTPYLAPFFALGLVINRMEMAKVAQLPRQLVSTVLIGGLVSMLAVHAYIVLTDPGHELLRRDAVALGLGLCFSGALIMHRFSIAPLAWLGQYSFSIYLYHMFGALGLQMVYNFIGMPDASLGLALGMIAGLGAPVVFQIVTLRVGGFAPLLALGLKSRRSASPHAAAMPRPASAI</sequence>
<keyword evidence="3" id="KW-1003">Cell membrane</keyword>
<feature type="transmembrane region" description="Helical" evidence="7">
    <location>
        <begin position="42"/>
        <end position="67"/>
    </location>
</feature>
<evidence type="ECO:0000256" key="7">
    <source>
        <dbReference type="SAM" id="Phobius"/>
    </source>
</evidence>
<dbReference type="AlphaFoldDB" id="A0A1G9WHB3"/>
<proteinExistence type="inferred from homology"/>
<dbReference type="Pfam" id="PF01757">
    <property type="entry name" value="Acyl_transf_3"/>
    <property type="match status" value="1"/>
</dbReference>
<accession>A0A1G9WHB3</accession>
<evidence type="ECO:0000256" key="1">
    <source>
        <dbReference type="ARBA" id="ARBA00004651"/>
    </source>
</evidence>
<gene>
    <name evidence="9" type="ORF">SAMN04488568_1255</name>
</gene>
<feature type="transmembrane region" description="Helical" evidence="7">
    <location>
        <begin position="242"/>
        <end position="268"/>
    </location>
</feature>
<feature type="transmembrane region" description="Helical" evidence="7">
    <location>
        <begin position="209"/>
        <end position="230"/>
    </location>
</feature>
<evidence type="ECO:0000256" key="5">
    <source>
        <dbReference type="ARBA" id="ARBA00022989"/>
    </source>
</evidence>
<dbReference type="RefSeq" id="WP_091771818.1">
    <property type="nucleotide sequence ID" value="NZ_FNHG01000025.1"/>
</dbReference>
<dbReference type="PANTHER" id="PTHR40074:SF2">
    <property type="entry name" value="O-ACETYLTRANSFERASE WECH"/>
    <property type="match status" value="1"/>
</dbReference>
<feature type="transmembrane region" description="Helical" evidence="7">
    <location>
        <begin position="12"/>
        <end position="30"/>
    </location>
</feature>
<feature type="transmembrane region" description="Helical" evidence="7">
    <location>
        <begin position="275"/>
        <end position="293"/>
    </location>
</feature>
<protein>
    <submittedName>
        <fullName evidence="9">Fucose 4-O-acetylase</fullName>
    </submittedName>
</protein>
<evidence type="ECO:0000256" key="2">
    <source>
        <dbReference type="ARBA" id="ARBA00007400"/>
    </source>
</evidence>
<dbReference type="OrthoDB" id="8678265at2"/>
<feature type="transmembrane region" description="Helical" evidence="7">
    <location>
        <begin position="177"/>
        <end position="197"/>
    </location>
</feature>
<dbReference type="GO" id="GO:0009246">
    <property type="term" value="P:enterobacterial common antigen biosynthetic process"/>
    <property type="evidence" value="ECO:0007669"/>
    <property type="project" value="TreeGrafter"/>
</dbReference>
<keyword evidence="5 7" id="KW-1133">Transmembrane helix</keyword>
<feature type="transmembrane region" description="Helical" evidence="7">
    <location>
        <begin position="87"/>
        <end position="111"/>
    </location>
</feature>
<name>A0A1G9WHB3_9PROT</name>
<reference evidence="9 10" key="1">
    <citation type="submission" date="2016-10" db="EMBL/GenBank/DDBJ databases">
        <authorList>
            <person name="de Groot N.N."/>
        </authorList>
    </citation>
    <scope>NUCLEOTIDE SEQUENCE [LARGE SCALE GENOMIC DNA]</scope>
    <source>
        <strain evidence="9 10">DSM 16077</strain>
    </source>
</reference>
<evidence type="ECO:0000313" key="9">
    <source>
        <dbReference type="EMBL" id="SDM83717.1"/>
    </source>
</evidence>